<dbReference type="CDD" id="cd00430">
    <property type="entry name" value="PLPDE_III_AR"/>
    <property type="match status" value="1"/>
</dbReference>
<keyword evidence="3 4" id="KW-0413">Isomerase</keyword>
<comment type="similarity">
    <text evidence="4">Belongs to the alanine racemase family.</text>
</comment>
<dbReference type="Pfam" id="PF01168">
    <property type="entry name" value="Ala_racemase_N"/>
    <property type="match status" value="1"/>
</dbReference>
<dbReference type="AlphaFoldDB" id="A0A2W5FPP4"/>
<dbReference type="GO" id="GO:0005829">
    <property type="term" value="C:cytosol"/>
    <property type="evidence" value="ECO:0007669"/>
    <property type="project" value="TreeGrafter"/>
</dbReference>
<feature type="domain" description="Alanine racemase C-terminal" evidence="7">
    <location>
        <begin position="231"/>
        <end position="359"/>
    </location>
</feature>
<organism evidence="8 9">
    <name type="scientific">Micavibrio aeruginosavorus</name>
    <dbReference type="NCBI Taxonomy" id="349221"/>
    <lineage>
        <taxon>Bacteria</taxon>
        <taxon>Pseudomonadati</taxon>
        <taxon>Bdellovibrionota</taxon>
        <taxon>Bdellovibrionia</taxon>
        <taxon>Bdellovibrionales</taxon>
        <taxon>Pseudobdellovibrionaceae</taxon>
        <taxon>Micavibrio</taxon>
    </lineage>
</organism>
<dbReference type="InterPro" id="IPR001608">
    <property type="entry name" value="Ala_racemase_N"/>
</dbReference>
<keyword evidence="2 4" id="KW-0663">Pyridoxal phosphate</keyword>
<comment type="caution">
    <text evidence="8">The sequence shown here is derived from an EMBL/GenBank/DDBJ whole genome shotgun (WGS) entry which is preliminary data.</text>
</comment>
<sequence length="364" mass="40510">MTGKLRAMTTASSLLTVDLDALAQNYTTMRSLVLPPCKVTAVVKADAYGLGIEQVAKALNAANVRTYFVATIDEAIELRKHTDRKIATLNGFFRGAEKEYLEHDIIPVLCSLDEIDRWTYSKRCFWQVDTGMNRLGLRPHEFDKAFERAHYQPAFIMSHLACADDPAHPKNDQQRKELAAIETRYPLMRYSLANSSGIYLGSEYHFDMVRPGMALYGLNPMPELENPMQNVVTLETRVLQIHESQEGETAGYGATYKFERPAKLATVSLGYADGFLRAGSNQAKLYWQGQPCPVVGRVSMDLIIVDISNLPVNIIPPYEGDFLEVIGPSQSADALAASFGTIGYEVFTSLSRRAERIYKTSSGS</sequence>
<protein>
    <recommendedName>
        <fullName evidence="4">Alanine racemase</fullName>
        <ecNumber evidence="4">5.1.1.1</ecNumber>
    </recommendedName>
</protein>
<dbReference type="SMART" id="SM01005">
    <property type="entry name" value="Ala_racemase_C"/>
    <property type="match status" value="1"/>
</dbReference>
<dbReference type="InterPro" id="IPR020622">
    <property type="entry name" value="Ala_racemase_pyridoxalP-BS"/>
</dbReference>
<name>A0A2W5FPP4_9BACT</name>
<dbReference type="PANTHER" id="PTHR30511">
    <property type="entry name" value="ALANINE RACEMASE"/>
    <property type="match status" value="1"/>
</dbReference>
<evidence type="ECO:0000259" key="7">
    <source>
        <dbReference type="SMART" id="SM01005"/>
    </source>
</evidence>
<dbReference type="PROSITE" id="PS00395">
    <property type="entry name" value="ALANINE_RACEMASE"/>
    <property type="match status" value="1"/>
</dbReference>
<dbReference type="EC" id="5.1.1.1" evidence="4"/>
<dbReference type="GO" id="GO:0030632">
    <property type="term" value="P:D-alanine biosynthetic process"/>
    <property type="evidence" value="ECO:0007669"/>
    <property type="project" value="UniProtKB-UniRule"/>
</dbReference>
<evidence type="ECO:0000313" key="9">
    <source>
        <dbReference type="Proteomes" id="UP000249739"/>
    </source>
</evidence>
<feature type="active site" description="Proton acceptor; specific for L-alanine" evidence="4">
    <location>
        <position position="252"/>
    </location>
</feature>
<evidence type="ECO:0000313" key="8">
    <source>
        <dbReference type="EMBL" id="PZP56958.1"/>
    </source>
</evidence>
<dbReference type="EMBL" id="QFOT01000011">
    <property type="protein sequence ID" value="PZP56958.1"/>
    <property type="molecule type" value="Genomic_DNA"/>
</dbReference>
<feature type="binding site" evidence="4 6">
    <location>
        <position position="300"/>
    </location>
    <ligand>
        <name>substrate</name>
    </ligand>
</feature>
<evidence type="ECO:0000256" key="5">
    <source>
        <dbReference type="PIRSR" id="PIRSR600821-50"/>
    </source>
</evidence>
<proteinExistence type="inferred from homology"/>
<dbReference type="SUPFAM" id="SSF50621">
    <property type="entry name" value="Alanine racemase C-terminal domain-like"/>
    <property type="match status" value="1"/>
</dbReference>
<evidence type="ECO:0000256" key="2">
    <source>
        <dbReference type="ARBA" id="ARBA00022898"/>
    </source>
</evidence>
<comment type="pathway">
    <text evidence="4">Amino-acid biosynthesis; D-alanine biosynthesis; D-alanine from L-alanine: step 1/1.</text>
</comment>
<dbReference type="SUPFAM" id="SSF51419">
    <property type="entry name" value="PLP-binding barrel"/>
    <property type="match status" value="1"/>
</dbReference>
<evidence type="ECO:0000256" key="3">
    <source>
        <dbReference type="ARBA" id="ARBA00023235"/>
    </source>
</evidence>
<evidence type="ECO:0000256" key="1">
    <source>
        <dbReference type="ARBA" id="ARBA00001933"/>
    </source>
</evidence>
<dbReference type="InterPro" id="IPR000821">
    <property type="entry name" value="Ala_racemase"/>
</dbReference>
<gene>
    <name evidence="8" type="primary">alr</name>
    <name evidence="8" type="ORF">DI586_02080</name>
</gene>
<dbReference type="GO" id="GO:0008784">
    <property type="term" value="F:alanine racemase activity"/>
    <property type="evidence" value="ECO:0007669"/>
    <property type="project" value="UniProtKB-UniRule"/>
</dbReference>
<comment type="function">
    <text evidence="4">Catalyzes the interconversion of L-alanine and D-alanine. May also act on other amino acids.</text>
</comment>
<dbReference type="Pfam" id="PF00842">
    <property type="entry name" value="Ala_racemase_C"/>
    <property type="match status" value="1"/>
</dbReference>
<dbReference type="HAMAP" id="MF_01201">
    <property type="entry name" value="Ala_racemase"/>
    <property type="match status" value="1"/>
</dbReference>
<dbReference type="Gene3D" id="3.20.20.10">
    <property type="entry name" value="Alanine racemase"/>
    <property type="match status" value="1"/>
</dbReference>
<feature type="active site" description="Proton acceptor; specific for D-alanine" evidence="4">
    <location>
        <position position="44"/>
    </location>
</feature>
<dbReference type="NCBIfam" id="TIGR00492">
    <property type="entry name" value="alr"/>
    <property type="match status" value="1"/>
</dbReference>
<reference evidence="8 9" key="1">
    <citation type="submission" date="2017-08" db="EMBL/GenBank/DDBJ databases">
        <title>Infants hospitalized years apart are colonized by the same room-sourced microbial strains.</title>
        <authorList>
            <person name="Brooks B."/>
            <person name="Olm M.R."/>
            <person name="Firek B.A."/>
            <person name="Baker R."/>
            <person name="Thomas B.C."/>
            <person name="Morowitz M.J."/>
            <person name="Banfield J.F."/>
        </authorList>
    </citation>
    <scope>NUCLEOTIDE SEQUENCE [LARGE SCALE GENOMIC DNA]</scope>
    <source>
        <strain evidence="8">S2_006_000_R2_64</strain>
    </source>
</reference>
<accession>A0A2W5FPP4</accession>
<dbReference type="UniPathway" id="UPA00042">
    <property type="reaction ID" value="UER00497"/>
</dbReference>
<evidence type="ECO:0000256" key="6">
    <source>
        <dbReference type="PIRSR" id="PIRSR600821-52"/>
    </source>
</evidence>
<feature type="binding site" evidence="4 6">
    <location>
        <position position="134"/>
    </location>
    <ligand>
        <name>substrate</name>
    </ligand>
</feature>
<dbReference type="InterPro" id="IPR029066">
    <property type="entry name" value="PLP-binding_barrel"/>
</dbReference>
<comment type="catalytic activity">
    <reaction evidence="4">
        <text>L-alanine = D-alanine</text>
        <dbReference type="Rhea" id="RHEA:20249"/>
        <dbReference type="ChEBI" id="CHEBI:57416"/>
        <dbReference type="ChEBI" id="CHEBI:57972"/>
        <dbReference type="EC" id="5.1.1.1"/>
    </reaction>
</comment>
<dbReference type="GO" id="GO:0030170">
    <property type="term" value="F:pyridoxal phosphate binding"/>
    <property type="evidence" value="ECO:0007669"/>
    <property type="project" value="UniProtKB-UniRule"/>
</dbReference>
<dbReference type="PANTHER" id="PTHR30511:SF0">
    <property type="entry name" value="ALANINE RACEMASE, CATABOLIC-RELATED"/>
    <property type="match status" value="1"/>
</dbReference>
<dbReference type="InterPro" id="IPR011079">
    <property type="entry name" value="Ala_racemase_C"/>
</dbReference>
<dbReference type="InterPro" id="IPR009006">
    <property type="entry name" value="Ala_racemase/Decarboxylase_C"/>
</dbReference>
<dbReference type="PRINTS" id="PR00992">
    <property type="entry name" value="ALARACEMASE"/>
</dbReference>
<feature type="modified residue" description="N6-(pyridoxal phosphate)lysine" evidence="4 5">
    <location>
        <position position="44"/>
    </location>
</feature>
<evidence type="ECO:0000256" key="4">
    <source>
        <dbReference type="HAMAP-Rule" id="MF_01201"/>
    </source>
</evidence>
<dbReference type="Proteomes" id="UP000249739">
    <property type="component" value="Unassembled WGS sequence"/>
</dbReference>
<comment type="cofactor">
    <cofactor evidence="1 4 5">
        <name>pyridoxal 5'-phosphate</name>
        <dbReference type="ChEBI" id="CHEBI:597326"/>
    </cofactor>
</comment>
<dbReference type="Gene3D" id="2.40.37.10">
    <property type="entry name" value="Lyase, Ornithine Decarboxylase, Chain A, domain 1"/>
    <property type="match status" value="1"/>
</dbReference>